<dbReference type="InterPro" id="IPR050344">
    <property type="entry name" value="Peptidase_M1_aminopeptidases"/>
</dbReference>
<gene>
    <name evidence="2" type="ORF">RFI_15247</name>
</gene>
<keyword evidence="3" id="KW-1185">Reference proteome</keyword>
<dbReference type="SUPFAM" id="SSF55486">
    <property type="entry name" value="Metalloproteases ('zincins'), catalytic domain"/>
    <property type="match status" value="1"/>
</dbReference>
<dbReference type="Gene3D" id="1.10.390.10">
    <property type="entry name" value="Neutral Protease Domain 2"/>
    <property type="match status" value="1"/>
</dbReference>
<dbReference type="GO" id="GO:0043171">
    <property type="term" value="P:peptide catabolic process"/>
    <property type="evidence" value="ECO:0007669"/>
    <property type="project" value="TreeGrafter"/>
</dbReference>
<feature type="non-terminal residue" evidence="2">
    <location>
        <position position="138"/>
    </location>
</feature>
<dbReference type="InterPro" id="IPR027268">
    <property type="entry name" value="Peptidase_M4/M1_CTD_sf"/>
</dbReference>
<reference evidence="2 3" key="1">
    <citation type="journal article" date="2013" name="Curr. Biol.">
        <title>The Genome of the Foraminiferan Reticulomyxa filosa.</title>
        <authorList>
            <person name="Glockner G."/>
            <person name="Hulsmann N."/>
            <person name="Schleicher M."/>
            <person name="Noegel A.A."/>
            <person name="Eichinger L."/>
            <person name="Gallinger C."/>
            <person name="Pawlowski J."/>
            <person name="Sierra R."/>
            <person name="Euteneuer U."/>
            <person name="Pillet L."/>
            <person name="Moustafa A."/>
            <person name="Platzer M."/>
            <person name="Groth M."/>
            <person name="Szafranski K."/>
            <person name="Schliwa M."/>
        </authorList>
    </citation>
    <scope>NUCLEOTIDE SEQUENCE [LARGE SCALE GENOMIC DNA]</scope>
</reference>
<name>X6N7T0_RETFI</name>
<dbReference type="GO" id="GO:0070006">
    <property type="term" value="F:metalloaminopeptidase activity"/>
    <property type="evidence" value="ECO:0007669"/>
    <property type="project" value="TreeGrafter"/>
</dbReference>
<evidence type="ECO:0000313" key="2">
    <source>
        <dbReference type="EMBL" id="ETO21958.1"/>
    </source>
</evidence>
<comment type="caution">
    <text evidence="2">The sequence shown here is derived from an EMBL/GenBank/DDBJ whole genome shotgun (WGS) entry which is preliminary data.</text>
</comment>
<accession>X6N7T0</accession>
<feature type="domain" description="Peptidase M1 membrane alanine aminopeptidase" evidence="1">
    <location>
        <begin position="1"/>
        <end position="103"/>
    </location>
</feature>
<evidence type="ECO:0000313" key="3">
    <source>
        <dbReference type="Proteomes" id="UP000023152"/>
    </source>
</evidence>
<organism evidence="2 3">
    <name type="scientific">Reticulomyxa filosa</name>
    <dbReference type="NCBI Taxonomy" id="46433"/>
    <lineage>
        <taxon>Eukaryota</taxon>
        <taxon>Sar</taxon>
        <taxon>Rhizaria</taxon>
        <taxon>Retaria</taxon>
        <taxon>Foraminifera</taxon>
        <taxon>Monothalamids</taxon>
        <taxon>Reticulomyxidae</taxon>
        <taxon>Reticulomyxa</taxon>
    </lineage>
</organism>
<dbReference type="GO" id="GO:0005737">
    <property type="term" value="C:cytoplasm"/>
    <property type="evidence" value="ECO:0007669"/>
    <property type="project" value="TreeGrafter"/>
</dbReference>
<evidence type="ECO:0000259" key="1">
    <source>
        <dbReference type="Pfam" id="PF01433"/>
    </source>
</evidence>
<dbReference type="GO" id="GO:0042277">
    <property type="term" value="F:peptide binding"/>
    <property type="evidence" value="ECO:0007669"/>
    <property type="project" value="TreeGrafter"/>
</dbReference>
<dbReference type="EMBL" id="ASPP01011160">
    <property type="protein sequence ID" value="ETO21958.1"/>
    <property type="molecule type" value="Genomic_DNA"/>
</dbReference>
<proteinExistence type="predicted"/>
<dbReference type="GO" id="GO:0006508">
    <property type="term" value="P:proteolysis"/>
    <property type="evidence" value="ECO:0007669"/>
    <property type="project" value="TreeGrafter"/>
</dbReference>
<dbReference type="GO" id="GO:0008270">
    <property type="term" value="F:zinc ion binding"/>
    <property type="evidence" value="ECO:0007669"/>
    <property type="project" value="InterPro"/>
</dbReference>
<dbReference type="OrthoDB" id="275509at2759"/>
<sequence>MWNLFVTSEYLRAFELDGMETSHAIEVDVKTSGEAEEMFDAISYCKGACVIRMLQEYVGDETFRQALVKYLSNFRYANTVTADLWDYLSKEKGVQISPIMDRWIKEQGFPLISATRSGDKLTLTQTRYLSSETSMKKQ</sequence>
<dbReference type="GO" id="GO:0016020">
    <property type="term" value="C:membrane"/>
    <property type="evidence" value="ECO:0007669"/>
    <property type="project" value="TreeGrafter"/>
</dbReference>
<dbReference type="AlphaFoldDB" id="X6N7T0"/>
<protein>
    <recommendedName>
        <fullName evidence="1">Peptidase M1 membrane alanine aminopeptidase domain-containing protein</fullName>
    </recommendedName>
</protein>
<dbReference type="PANTHER" id="PTHR11533">
    <property type="entry name" value="PROTEASE M1 ZINC METALLOPROTEASE"/>
    <property type="match status" value="1"/>
</dbReference>
<dbReference type="PANTHER" id="PTHR11533:SF174">
    <property type="entry name" value="PUROMYCIN-SENSITIVE AMINOPEPTIDASE-RELATED"/>
    <property type="match status" value="1"/>
</dbReference>
<dbReference type="Pfam" id="PF01433">
    <property type="entry name" value="Peptidase_M1"/>
    <property type="match status" value="1"/>
</dbReference>
<dbReference type="InterPro" id="IPR014782">
    <property type="entry name" value="Peptidase_M1_dom"/>
</dbReference>
<dbReference type="Proteomes" id="UP000023152">
    <property type="component" value="Unassembled WGS sequence"/>
</dbReference>
<dbReference type="GO" id="GO:0005615">
    <property type="term" value="C:extracellular space"/>
    <property type="evidence" value="ECO:0007669"/>
    <property type="project" value="TreeGrafter"/>
</dbReference>